<comment type="caution">
    <text evidence="15">The sequence shown here is derived from an EMBL/GenBank/DDBJ whole genome shotgun (WGS) entry which is preliminary data.</text>
</comment>
<comment type="subcellular location">
    <subcellularLocation>
        <location evidence="12">Cytoplasm</location>
    </subcellularLocation>
</comment>
<dbReference type="SUPFAM" id="SSF51735">
    <property type="entry name" value="NAD(P)-binding Rossmann-fold domains"/>
    <property type="match status" value="1"/>
</dbReference>
<feature type="binding site" evidence="12">
    <location>
        <position position="39"/>
    </location>
    <ligand>
        <name>NADP(+)</name>
        <dbReference type="ChEBI" id="CHEBI:58349"/>
    </ligand>
</feature>
<dbReference type="Pfam" id="PF01113">
    <property type="entry name" value="DapB_N"/>
    <property type="match status" value="1"/>
</dbReference>
<evidence type="ECO:0000256" key="2">
    <source>
        <dbReference type="ARBA" id="ARBA00022605"/>
    </source>
</evidence>
<keyword evidence="3 12" id="KW-0521">NADP</keyword>
<dbReference type="GO" id="GO:0005829">
    <property type="term" value="C:cytosol"/>
    <property type="evidence" value="ECO:0007669"/>
    <property type="project" value="TreeGrafter"/>
</dbReference>
<keyword evidence="5 12" id="KW-0560">Oxidoreductase</keyword>
<evidence type="ECO:0000256" key="12">
    <source>
        <dbReference type="HAMAP-Rule" id="MF_00102"/>
    </source>
</evidence>
<dbReference type="GO" id="GO:0050661">
    <property type="term" value="F:NADP binding"/>
    <property type="evidence" value="ECO:0007669"/>
    <property type="project" value="UniProtKB-UniRule"/>
</dbReference>
<feature type="active site" description="Proton donor" evidence="12">
    <location>
        <position position="149"/>
    </location>
</feature>
<dbReference type="Proteomes" id="UP000248616">
    <property type="component" value="Unassembled WGS sequence"/>
</dbReference>
<evidence type="ECO:0000313" key="16">
    <source>
        <dbReference type="Proteomes" id="UP000248616"/>
    </source>
</evidence>
<evidence type="ECO:0000256" key="6">
    <source>
        <dbReference type="ARBA" id="ARBA00023027"/>
    </source>
</evidence>
<dbReference type="UniPathway" id="UPA00034">
    <property type="reaction ID" value="UER00018"/>
</dbReference>
<evidence type="ECO:0000256" key="8">
    <source>
        <dbReference type="ARBA" id="ARBA00037922"/>
    </source>
</evidence>
<protein>
    <recommendedName>
        <fullName evidence="9 12">4-hydroxy-tetrahydrodipicolinate reductase</fullName>
        <shortName evidence="12">HTPA reductase</shortName>
        <ecNumber evidence="9 12">1.17.1.8</ecNumber>
    </recommendedName>
</protein>
<comment type="catalytic activity">
    <reaction evidence="10 12">
        <text>(S)-2,3,4,5-tetrahydrodipicolinate + NADP(+) + H2O = (2S,4S)-4-hydroxy-2,3,4,5-tetrahydrodipicolinate + NADPH + H(+)</text>
        <dbReference type="Rhea" id="RHEA:35331"/>
        <dbReference type="ChEBI" id="CHEBI:15377"/>
        <dbReference type="ChEBI" id="CHEBI:15378"/>
        <dbReference type="ChEBI" id="CHEBI:16845"/>
        <dbReference type="ChEBI" id="CHEBI:57783"/>
        <dbReference type="ChEBI" id="CHEBI:58349"/>
        <dbReference type="ChEBI" id="CHEBI:67139"/>
        <dbReference type="EC" id="1.17.1.8"/>
    </reaction>
</comment>
<dbReference type="HAMAP" id="MF_00102">
    <property type="entry name" value="DapB"/>
    <property type="match status" value="1"/>
</dbReference>
<dbReference type="GO" id="GO:0009089">
    <property type="term" value="P:lysine biosynthetic process via diaminopimelate"/>
    <property type="evidence" value="ECO:0007669"/>
    <property type="project" value="UniProtKB-UniRule"/>
</dbReference>
<evidence type="ECO:0000256" key="10">
    <source>
        <dbReference type="ARBA" id="ARBA00049080"/>
    </source>
</evidence>
<dbReference type="OrthoDB" id="9790352at2"/>
<dbReference type="InterPro" id="IPR036291">
    <property type="entry name" value="NAD(P)-bd_dom_sf"/>
</dbReference>
<dbReference type="InterPro" id="IPR022663">
    <property type="entry name" value="DapB_C"/>
</dbReference>
<dbReference type="EMBL" id="MZXV01000085">
    <property type="protein sequence ID" value="PZV33338.1"/>
    <property type="molecule type" value="Genomic_DNA"/>
</dbReference>
<feature type="binding site" evidence="12">
    <location>
        <position position="146"/>
    </location>
    <ligand>
        <name>(S)-2,3,4,5-tetrahydrodipicolinate</name>
        <dbReference type="ChEBI" id="CHEBI:16845"/>
    </ligand>
</feature>
<comment type="function">
    <text evidence="12">Catalyzes the conversion of 4-hydroxy-tetrahydrodipicolinate (HTPA) to tetrahydrodipicolinate.</text>
</comment>
<comment type="subunit">
    <text evidence="12">Homotetramer.</text>
</comment>
<gene>
    <name evidence="12" type="primary">dapB</name>
    <name evidence="15" type="ORF">B5V02_39130</name>
</gene>
<dbReference type="Gene3D" id="3.30.360.10">
    <property type="entry name" value="Dihydrodipicolinate Reductase, domain 2"/>
    <property type="match status" value="1"/>
</dbReference>
<evidence type="ECO:0000256" key="7">
    <source>
        <dbReference type="ARBA" id="ARBA00023154"/>
    </source>
</evidence>
<keyword evidence="16" id="KW-1185">Reference proteome</keyword>
<feature type="domain" description="Dihydrodipicolinate reductase C-terminal" evidence="14">
    <location>
        <begin position="117"/>
        <end position="254"/>
    </location>
</feature>
<dbReference type="NCBIfam" id="TIGR00036">
    <property type="entry name" value="dapB"/>
    <property type="match status" value="1"/>
</dbReference>
<dbReference type="AlphaFoldDB" id="A0A2W7BV06"/>
<dbReference type="RefSeq" id="WP_111549292.1">
    <property type="nucleotide sequence ID" value="NZ_MZXV01000085.1"/>
</dbReference>
<feature type="domain" description="Dihydrodipicolinate reductase N-terminal" evidence="13">
    <location>
        <begin position="6"/>
        <end position="113"/>
    </location>
</feature>
<dbReference type="EC" id="1.17.1.8" evidence="9 12"/>
<evidence type="ECO:0000259" key="14">
    <source>
        <dbReference type="Pfam" id="PF05173"/>
    </source>
</evidence>
<keyword evidence="6 12" id="KW-0520">NAD</keyword>
<dbReference type="Pfam" id="PF05173">
    <property type="entry name" value="DapB_C"/>
    <property type="match status" value="1"/>
</dbReference>
<comment type="catalytic activity">
    <reaction evidence="11 12">
        <text>(S)-2,3,4,5-tetrahydrodipicolinate + NAD(+) + H2O = (2S,4S)-4-hydroxy-2,3,4,5-tetrahydrodipicolinate + NADH + H(+)</text>
        <dbReference type="Rhea" id="RHEA:35323"/>
        <dbReference type="ChEBI" id="CHEBI:15377"/>
        <dbReference type="ChEBI" id="CHEBI:15378"/>
        <dbReference type="ChEBI" id="CHEBI:16845"/>
        <dbReference type="ChEBI" id="CHEBI:57540"/>
        <dbReference type="ChEBI" id="CHEBI:57945"/>
        <dbReference type="ChEBI" id="CHEBI:67139"/>
        <dbReference type="EC" id="1.17.1.8"/>
    </reaction>
</comment>
<dbReference type="PIRSF" id="PIRSF000161">
    <property type="entry name" value="DHPR"/>
    <property type="match status" value="1"/>
</dbReference>
<comment type="caution">
    <text evidence="12">Lacks conserved residue(s) required for the propagation of feature annotation.</text>
</comment>
<dbReference type="CDD" id="cd02274">
    <property type="entry name" value="DHDPR_N"/>
    <property type="match status" value="1"/>
</dbReference>
<evidence type="ECO:0000256" key="9">
    <source>
        <dbReference type="ARBA" id="ARBA00038983"/>
    </source>
</evidence>
<evidence type="ECO:0000256" key="1">
    <source>
        <dbReference type="ARBA" id="ARBA00006642"/>
    </source>
</evidence>
<keyword evidence="12" id="KW-0963">Cytoplasm</keyword>
<reference evidence="16" key="1">
    <citation type="submission" date="2017-03" db="EMBL/GenBank/DDBJ databases">
        <authorList>
            <person name="Safronova V.I."/>
            <person name="Sazanova A.L."/>
            <person name="Chirak E.R."/>
        </authorList>
    </citation>
    <scope>NUCLEOTIDE SEQUENCE [LARGE SCALE GENOMIC DNA]</scope>
    <source>
        <strain evidence="16">Ach-343</strain>
    </source>
</reference>
<proteinExistence type="inferred from homology"/>
<keyword evidence="7 12" id="KW-0457">Lysine biosynthesis</keyword>
<dbReference type="PANTHER" id="PTHR20836">
    <property type="entry name" value="DIHYDRODIPICOLINATE REDUCTASE"/>
    <property type="match status" value="1"/>
</dbReference>
<keyword evidence="2 12" id="KW-0028">Amino-acid biosynthesis</keyword>
<evidence type="ECO:0000256" key="5">
    <source>
        <dbReference type="ARBA" id="ARBA00023002"/>
    </source>
</evidence>
<evidence type="ECO:0000259" key="13">
    <source>
        <dbReference type="Pfam" id="PF01113"/>
    </source>
</evidence>
<comment type="pathway">
    <text evidence="8 12">Amino-acid biosynthesis; L-lysine biosynthesis via DAP pathway; (S)-tetrahydrodipicolinate from L-aspartate: step 4/4.</text>
</comment>
<comment type="similarity">
    <text evidence="1 12">Belongs to the DapB family.</text>
</comment>
<evidence type="ECO:0000256" key="4">
    <source>
        <dbReference type="ARBA" id="ARBA00022915"/>
    </source>
</evidence>
<dbReference type="GO" id="GO:0051287">
    <property type="term" value="F:NAD binding"/>
    <property type="evidence" value="ECO:0007669"/>
    <property type="project" value="UniProtKB-UniRule"/>
</dbReference>
<organism evidence="15 16">
    <name type="scientific">Mesorhizobium kowhaii</name>
    <dbReference type="NCBI Taxonomy" id="1300272"/>
    <lineage>
        <taxon>Bacteria</taxon>
        <taxon>Pseudomonadati</taxon>
        <taxon>Pseudomonadota</taxon>
        <taxon>Alphaproteobacteria</taxon>
        <taxon>Hyphomicrobiales</taxon>
        <taxon>Phyllobacteriaceae</taxon>
        <taxon>Mesorhizobium</taxon>
    </lineage>
</organism>
<evidence type="ECO:0000256" key="11">
    <source>
        <dbReference type="ARBA" id="ARBA00049396"/>
    </source>
</evidence>
<accession>A0A2W7BV06</accession>
<feature type="active site" description="Proton donor/acceptor" evidence="12">
    <location>
        <position position="145"/>
    </location>
</feature>
<keyword evidence="4 12" id="KW-0220">Diaminopimelate biosynthesis</keyword>
<evidence type="ECO:0000256" key="3">
    <source>
        <dbReference type="ARBA" id="ARBA00022857"/>
    </source>
</evidence>
<comment type="caution">
    <text evidence="12">Was originally thought to be a dihydrodipicolinate reductase (DHDPR), catalyzing the conversion of dihydrodipicolinate to tetrahydrodipicolinate. However, it was shown in E.coli that the substrate of the enzymatic reaction is not dihydrodipicolinate (DHDP) but in fact (2S,4S)-4-hydroxy-2,3,4,5-tetrahydrodipicolinic acid (HTPA), the product released by the DapA-catalyzed reaction.</text>
</comment>
<dbReference type="SUPFAM" id="SSF55347">
    <property type="entry name" value="Glyceraldehyde-3-phosphate dehydrogenase-like, C-terminal domain"/>
    <property type="match status" value="1"/>
</dbReference>
<feature type="binding site" evidence="12">
    <location>
        <begin position="87"/>
        <end position="89"/>
    </location>
    <ligand>
        <name>NAD(+)</name>
        <dbReference type="ChEBI" id="CHEBI:57540"/>
    </ligand>
</feature>
<dbReference type="PANTHER" id="PTHR20836:SF0">
    <property type="entry name" value="4-HYDROXY-TETRAHYDRODIPICOLINATE REDUCTASE 1, CHLOROPLASTIC-RELATED"/>
    <property type="match status" value="1"/>
</dbReference>
<dbReference type="GO" id="GO:0016726">
    <property type="term" value="F:oxidoreductase activity, acting on CH or CH2 groups, NAD or NADP as acceptor"/>
    <property type="evidence" value="ECO:0007669"/>
    <property type="project" value="UniProtKB-UniRule"/>
</dbReference>
<dbReference type="GO" id="GO:0019877">
    <property type="term" value="P:diaminopimelate biosynthetic process"/>
    <property type="evidence" value="ECO:0007669"/>
    <property type="project" value="UniProtKB-UniRule"/>
</dbReference>
<feature type="binding site" evidence="12">
    <location>
        <begin position="12"/>
        <end position="17"/>
    </location>
    <ligand>
        <name>NAD(+)</name>
        <dbReference type="ChEBI" id="CHEBI:57540"/>
    </ligand>
</feature>
<dbReference type="InterPro" id="IPR000846">
    <property type="entry name" value="DapB_N"/>
</dbReference>
<dbReference type="InterPro" id="IPR023940">
    <property type="entry name" value="DHDPR_bac"/>
</dbReference>
<evidence type="ECO:0000313" key="15">
    <source>
        <dbReference type="EMBL" id="PZV33338.1"/>
    </source>
</evidence>
<feature type="binding site" evidence="12">
    <location>
        <begin position="111"/>
        <end position="114"/>
    </location>
    <ligand>
        <name>NAD(+)</name>
        <dbReference type="ChEBI" id="CHEBI:57540"/>
    </ligand>
</feature>
<name>A0A2W7BV06_9HYPH</name>
<sequence length="264" mass="27097">MPQPPVRIAIAGALGRMGRQMADAVQADARLALAARFHRPGISGEGLVSRDAALAMADVVIDFTTPAASADLARFCADRGGPALVIGSTGFDAAELATIADAAKTIAIVRSGSFSLGLNMLVGLVEQAARALDPGDWDVEIVEAHHRHKIDAPSSTALMLGQAAASGRGIELGTVARRVRDGVTGARPAGEIGFAVMRGGSIVGEHSVSFCAEGEIVTLSHSAGDRIMFARGAIAAALWVAGRQPGEYDMRDVLGLSAPARHCG</sequence>
<dbReference type="Gene3D" id="3.40.50.720">
    <property type="entry name" value="NAD(P)-binding Rossmann-like Domain"/>
    <property type="match status" value="1"/>
</dbReference>
<dbReference type="GO" id="GO:0008839">
    <property type="term" value="F:4-hydroxy-tetrahydrodipicolinate reductase"/>
    <property type="evidence" value="ECO:0007669"/>
    <property type="project" value="UniProtKB-UniRule"/>
</dbReference>